<accession>A0A0A9FAQ9</accession>
<dbReference type="AlphaFoldDB" id="A0A0A9FAQ9"/>
<protein>
    <submittedName>
        <fullName evidence="1">Uncharacterized protein</fullName>
    </submittedName>
</protein>
<reference evidence="1" key="1">
    <citation type="submission" date="2014-09" db="EMBL/GenBank/DDBJ databases">
        <authorList>
            <person name="Magalhaes I.L.F."/>
            <person name="Oliveira U."/>
            <person name="Santos F.R."/>
            <person name="Vidigal T.H.D.A."/>
            <person name="Brescovit A.D."/>
            <person name="Santos A.J."/>
        </authorList>
    </citation>
    <scope>NUCLEOTIDE SEQUENCE</scope>
    <source>
        <tissue evidence="1">Shoot tissue taken approximately 20 cm above the soil surface</tissue>
    </source>
</reference>
<organism evidence="1">
    <name type="scientific">Arundo donax</name>
    <name type="common">Giant reed</name>
    <name type="synonym">Donax arundinaceus</name>
    <dbReference type="NCBI Taxonomy" id="35708"/>
    <lineage>
        <taxon>Eukaryota</taxon>
        <taxon>Viridiplantae</taxon>
        <taxon>Streptophyta</taxon>
        <taxon>Embryophyta</taxon>
        <taxon>Tracheophyta</taxon>
        <taxon>Spermatophyta</taxon>
        <taxon>Magnoliopsida</taxon>
        <taxon>Liliopsida</taxon>
        <taxon>Poales</taxon>
        <taxon>Poaceae</taxon>
        <taxon>PACMAD clade</taxon>
        <taxon>Arundinoideae</taxon>
        <taxon>Arundineae</taxon>
        <taxon>Arundo</taxon>
    </lineage>
</organism>
<reference evidence="1" key="2">
    <citation type="journal article" date="2015" name="Data Brief">
        <title>Shoot transcriptome of the giant reed, Arundo donax.</title>
        <authorList>
            <person name="Barrero R.A."/>
            <person name="Guerrero F.D."/>
            <person name="Moolhuijzen P."/>
            <person name="Goolsby J.A."/>
            <person name="Tidwell J."/>
            <person name="Bellgard S.E."/>
            <person name="Bellgard M.I."/>
        </authorList>
    </citation>
    <scope>NUCLEOTIDE SEQUENCE</scope>
    <source>
        <tissue evidence="1">Shoot tissue taken approximately 20 cm above the soil surface</tissue>
    </source>
</reference>
<name>A0A0A9FAQ9_ARUDO</name>
<sequence length="64" mass="7040">MQPSIIHSKSMVQMKIFCNYGDYVNLLLDSVPSFSSGAGKRINPCSVFPCSPVPTPLKITKLRP</sequence>
<evidence type="ECO:0000313" key="1">
    <source>
        <dbReference type="EMBL" id="JAE05363.1"/>
    </source>
</evidence>
<proteinExistence type="predicted"/>
<dbReference type="EMBL" id="GBRH01192533">
    <property type="protein sequence ID" value="JAE05363.1"/>
    <property type="molecule type" value="Transcribed_RNA"/>
</dbReference>